<keyword evidence="5" id="KW-1185">Reference proteome</keyword>
<keyword evidence="3" id="KW-1133">Transmembrane helix</keyword>
<evidence type="ECO:0000256" key="1">
    <source>
        <dbReference type="ARBA" id="ARBA00022729"/>
    </source>
</evidence>
<dbReference type="Proteomes" id="UP000887574">
    <property type="component" value="Unplaced"/>
</dbReference>
<evidence type="ECO:0000256" key="3">
    <source>
        <dbReference type="SAM" id="Phobius"/>
    </source>
</evidence>
<protein>
    <submittedName>
        <fullName evidence="6">ZP domain-containing protein</fullName>
    </submittedName>
</protein>
<dbReference type="Pfam" id="PF25301">
    <property type="entry name" value="CUT_C"/>
    <property type="match status" value="1"/>
</dbReference>
<feature type="compositionally biased region" description="Polar residues" evidence="2">
    <location>
        <begin position="178"/>
        <end position="189"/>
    </location>
</feature>
<dbReference type="WBParaSite" id="jg20745">
    <property type="protein sequence ID" value="jg20745"/>
    <property type="gene ID" value="jg20745"/>
</dbReference>
<keyword evidence="3" id="KW-0812">Transmembrane</keyword>
<feature type="compositionally biased region" description="Low complexity" evidence="2">
    <location>
        <begin position="132"/>
        <end position="149"/>
    </location>
</feature>
<evidence type="ECO:0000256" key="2">
    <source>
        <dbReference type="SAM" id="MobiDB-lite"/>
    </source>
</evidence>
<keyword evidence="3" id="KW-0472">Membrane</keyword>
<sequence length="469" mass="50730">MTPNELEPQFDEASNPHCTYSIRKGAVDGPEVHAAVVGETVFHVWQCNNANVGILVQNCHVEESNVFKFVDKSMTRFRCQLRLCVKNRGHGCDAITPPNTCSMVDDDSNVMALSTSTSSSLLAADDVDQPKRSPISRPASPSASSGPPATNNVSPPSTVGRHGVSVEPVNGARPPSMIVNSGSGMPTQQVPNTNTKTIGPPSIRPFGLSTAHIVSGKTNGKDNGAAAAMMSSRRNAAVVAQSPATSNQPASPPGSHQSGYSLRSRRSIMIYGNGSRSLEDGPTPPNAPFNYYNRLQKRHSNSSNSVDLAYNATTTPTTTQHENRKKQLPDLDVVGLIRVLDNPEDLEFYEEKKKSGSNSHKVYVTAETRRYPTSTNELKDSATQVVPLDESAEQTAAELGEKARLIVDTEELDSEKESQRCISPTLYWMLISTLGLLASIQLVGIALFLADRLIFDKTIAKRVNKLLHH</sequence>
<name>A0A915DJT4_9BILA</name>
<evidence type="ECO:0000313" key="6">
    <source>
        <dbReference type="WBParaSite" id="jg20745"/>
    </source>
</evidence>
<feature type="compositionally biased region" description="Polar residues" evidence="2">
    <location>
        <begin position="242"/>
        <end position="261"/>
    </location>
</feature>
<evidence type="ECO:0000313" key="5">
    <source>
        <dbReference type="Proteomes" id="UP000887574"/>
    </source>
</evidence>
<dbReference type="InterPro" id="IPR057475">
    <property type="entry name" value="CUT_C"/>
</dbReference>
<accession>A0A915DJT4</accession>
<reference evidence="6" key="1">
    <citation type="submission" date="2022-11" db="UniProtKB">
        <authorList>
            <consortium name="WormBaseParasite"/>
        </authorList>
    </citation>
    <scope>IDENTIFICATION</scope>
</reference>
<keyword evidence="1" id="KW-0732">Signal</keyword>
<dbReference type="PANTHER" id="PTHR22907">
    <property type="entry name" value="GH04558P"/>
    <property type="match status" value="1"/>
</dbReference>
<feature type="region of interest" description="Disordered" evidence="2">
    <location>
        <begin position="120"/>
        <end position="189"/>
    </location>
</feature>
<proteinExistence type="predicted"/>
<feature type="region of interest" description="Disordered" evidence="2">
    <location>
        <begin position="238"/>
        <end position="263"/>
    </location>
</feature>
<feature type="transmembrane region" description="Helical" evidence="3">
    <location>
        <begin position="426"/>
        <end position="450"/>
    </location>
</feature>
<evidence type="ECO:0000259" key="4">
    <source>
        <dbReference type="Pfam" id="PF25301"/>
    </source>
</evidence>
<dbReference type="AlphaFoldDB" id="A0A915DJT4"/>
<dbReference type="PANTHER" id="PTHR22907:SF39">
    <property type="entry name" value="ZP DOMAIN-CONTAINING PROTEIN"/>
    <property type="match status" value="1"/>
</dbReference>
<feature type="domain" description="Cuticlin C-terminal" evidence="4">
    <location>
        <begin position="16"/>
        <end position="64"/>
    </location>
</feature>
<organism evidence="5 6">
    <name type="scientific">Ditylenchus dipsaci</name>
    <dbReference type="NCBI Taxonomy" id="166011"/>
    <lineage>
        <taxon>Eukaryota</taxon>
        <taxon>Metazoa</taxon>
        <taxon>Ecdysozoa</taxon>
        <taxon>Nematoda</taxon>
        <taxon>Chromadorea</taxon>
        <taxon>Rhabditida</taxon>
        <taxon>Tylenchina</taxon>
        <taxon>Tylenchomorpha</taxon>
        <taxon>Sphaerularioidea</taxon>
        <taxon>Anguinidae</taxon>
        <taxon>Anguininae</taxon>
        <taxon>Ditylenchus</taxon>
    </lineage>
</organism>
<dbReference type="InterPro" id="IPR051962">
    <property type="entry name" value="Cuticlin"/>
</dbReference>